<sequence length="339" mass="40548">MPPAQVKKETTSLQDAPQFDFFPLRASNKDEIEETRYHIAKFHSNKTVDFKDFENPVRLHRKDPKNLQFQLSMKELEEKKIEDEKKETEKANKRREYLRKKGIVDIESIPAEQVDEDMEMETLSPEEREKREYIKRKQEEELRKQQIKEKQQEAIAPDGGRKAAAARKQIIKKKTRQIKVYDEEKRRLRYEEFYPWVLEDYDARQAWVGNYEAGSSNDSYCLLVLDNANKCFKMIPVEKFYKFTSRNKYATLTLEEAEAKMREGNSSQRWLMKKMAEEVERGERVDSRYRKRFRTTSSNTNDDTKRSDEEDIDFDEEFQDDEEAPIMEGPDEEKKLVED</sequence>
<accession>A0ACB5T5H9</accession>
<reference evidence="1" key="1">
    <citation type="submission" date="2023-04" db="EMBL/GenBank/DDBJ databases">
        <title>Ambrosiozyma monospora NBRC 10751.</title>
        <authorList>
            <person name="Ichikawa N."/>
            <person name="Sato H."/>
            <person name="Tonouchi N."/>
        </authorList>
    </citation>
    <scope>NUCLEOTIDE SEQUENCE</scope>
    <source>
        <strain evidence="1">NBRC 10751</strain>
    </source>
</reference>
<dbReference type="EMBL" id="BSXS01003568">
    <property type="protein sequence ID" value="GME81540.1"/>
    <property type="molecule type" value="Genomic_DNA"/>
</dbReference>
<gene>
    <name evidence="1" type="ORF">Amon02_000500700</name>
</gene>
<evidence type="ECO:0000313" key="1">
    <source>
        <dbReference type="EMBL" id="GME81540.1"/>
    </source>
</evidence>
<dbReference type="Proteomes" id="UP001165064">
    <property type="component" value="Unassembled WGS sequence"/>
</dbReference>
<protein>
    <submittedName>
        <fullName evidence="1">Unnamed protein product</fullName>
    </submittedName>
</protein>
<evidence type="ECO:0000313" key="2">
    <source>
        <dbReference type="Proteomes" id="UP001165064"/>
    </source>
</evidence>
<keyword evidence="2" id="KW-1185">Reference proteome</keyword>
<organism evidence="1 2">
    <name type="scientific">Ambrosiozyma monospora</name>
    <name type="common">Yeast</name>
    <name type="synonym">Endomycopsis monosporus</name>
    <dbReference type="NCBI Taxonomy" id="43982"/>
    <lineage>
        <taxon>Eukaryota</taxon>
        <taxon>Fungi</taxon>
        <taxon>Dikarya</taxon>
        <taxon>Ascomycota</taxon>
        <taxon>Saccharomycotina</taxon>
        <taxon>Pichiomycetes</taxon>
        <taxon>Pichiales</taxon>
        <taxon>Pichiaceae</taxon>
        <taxon>Ambrosiozyma</taxon>
    </lineage>
</organism>
<proteinExistence type="predicted"/>
<name>A0ACB5T5H9_AMBMO</name>
<comment type="caution">
    <text evidence="1">The sequence shown here is derived from an EMBL/GenBank/DDBJ whole genome shotgun (WGS) entry which is preliminary data.</text>
</comment>